<reference evidence="5 6" key="1">
    <citation type="submission" date="2018-02" db="EMBL/GenBank/DDBJ databases">
        <title>Fusarium culmorum secondary metabolites in fungal-bacterial-plant interactions.</title>
        <authorList>
            <person name="Schmidt R."/>
        </authorList>
    </citation>
    <scope>NUCLEOTIDE SEQUENCE [LARGE SCALE GENOMIC DNA]</scope>
    <source>
        <strain evidence="5 6">PV</strain>
    </source>
</reference>
<comment type="caution">
    <text evidence="5">The sequence shown here is derived from an EMBL/GenBank/DDBJ whole genome shotgun (WGS) entry which is preliminary data.</text>
</comment>
<dbReference type="SUPFAM" id="SSF51905">
    <property type="entry name" value="FAD/NAD(P)-binding domain"/>
    <property type="match status" value="1"/>
</dbReference>
<evidence type="ECO:0000256" key="1">
    <source>
        <dbReference type="ARBA" id="ARBA00009333"/>
    </source>
</evidence>
<dbReference type="Proteomes" id="UP000241587">
    <property type="component" value="Unassembled WGS sequence"/>
</dbReference>
<evidence type="ECO:0000256" key="3">
    <source>
        <dbReference type="ARBA" id="ARBA00023002"/>
    </source>
</evidence>
<feature type="domain" description="FAD/NAD(P)-binding" evidence="4">
    <location>
        <begin position="21"/>
        <end position="135"/>
    </location>
</feature>
<protein>
    <recommendedName>
        <fullName evidence="4">FAD/NAD(P)-binding domain-containing protein</fullName>
    </recommendedName>
</protein>
<dbReference type="OMA" id="VSTHCIE"/>
<dbReference type="GO" id="GO:0016491">
    <property type="term" value="F:oxidoreductase activity"/>
    <property type="evidence" value="ECO:0007669"/>
    <property type="project" value="UniProtKB-KW"/>
</dbReference>
<evidence type="ECO:0000313" key="6">
    <source>
        <dbReference type="Proteomes" id="UP000241587"/>
    </source>
</evidence>
<dbReference type="AlphaFoldDB" id="A0A2T4GSQ2"/>
<dbReference type="PRINTS" id="PR00368">
    <property type="entry name" value="FADPNR"/>
</dbReference>
<keyword evidence="6" id="KW-1185">Reference proteome</keyword>
<keyword evidence="2" id="KW-0285">Flavoprotein</keyword>
<dbReference type="PRINTS" id="PR00469">
    <property type="entry name" value="PNDRDTASEII"/>
</dbReference>
<sequence>MPHALSNARAIEAHFLRNALDVLIIGTGSAGLSAALCLGRLRRSAAIFYSDGDSRPARPDLHVGDGKRTTSVQTDMIEELKTKFKTVLFTNTTARSVRERGMIFEVVDRAGQCWKGRKVIIAMGSHESLPDIPGYYDLRGLRCEFDCFQYHGIETSHATCAAALITSDDEESVDSAILSAHLVRQYTPDITLLVNGLRHVEQHPHVIATANRCFKINSKAVKHLLKAGPESIIVEFADGTKAMYGFIAHKTRSDIKGSFTRELDLEMTAQGRILVEGDFHETSIRGVFAAGSCASIINDEAREINSGMAASMGVNLQIAEDDTSL</sequence>
<dbReference type="InterPro" id="IPR023753">
    <property type="entry name" value="FAD/NAD-binding_dom"/>
</dbReference>
<comment type="similarity">
    <text evidence="1">Belongs to the class-II pyridine nucleotide-disulfide oxidoreductase family.</text>
</comment>
<dbReference type="InterPro" id="IPR036188">
    <property type="entry name" value="FAD/NAD-bd_sf"/>
</dbReference>
<evidence type="ECO:0000259" key="4">
    <source>
        <dbReference type="Pfam" id="PF07992"/>
    </source>
</evidence>
<evidence type="ECO:0000256" key="2">
    <source>
        <dbReference type="ARBA" id="ARBA00022630"/>
    </source>
</evidence>
<keyword evidence="3" id="KW-0560">Oxidoreductase</keyword>
<dbReference type="GO" id="GO:0097237">
    <property type="term" value="P:cellular response to toxic substance"/>
    <property type="evidence" value="ECO:0007669"/>
    <property type="project" value="UniProtKB-ARBA"/>
</dbReference>
<accession>A0A2T4GSQ2</accession>
<dbReference type="Pfam" id="PF07992">
    <property type="entry name" value="Pyr_redox_2"/>
    <property type="match status" value="1"/>
</dbReference>
<dbReference type="OrthoDB" id="10260355at2759"/>
<organism evidence="5 6">
    <name type="scientific">Fusarium culmorum</name>
    <dbReference type="NCBI Taxonomy" id="5516"/>
    <lineage>
        <taxon>Eukaryota</taxon>
        <taxon>Fungi</taxon>
        <taxon>Dikarya</taxon>
        <taxon>Ascomycota</taxon>
        <taxon>Pezizomycotina</taxon>
        <taxon>Sordariomycetes</taxon>
        <taxon>Hypocreomycetidae</taxon>
        <taxon>Hypocreales</taxon>
        <taxon>Nectriaceae</taxon>
        <taxon>Fusarium</taxon>
    </lineage>
</organism>
<dbReference type="Gene3D" id="3.50.50.60">
    <property type="entry name" value="FAD/NAD(P)-binding domain"/>
    <property type="match status" value="2"/>
</dbReference>
<gene>
    <name evidence="5" type="ORF">FCULG_00005695</name>
</gene>
<proteinExistence type="inferred from homology"/>
<evidence type="ECO:0000313" key="5">
    <source>
        <dbReference type="EMBL" id="PTD06540.1"/>
    </source>
</evidence>
<dbReference type="InterPro" id="IPR050097">
    <property type="entry name" value="Ferredoxin-NADP_redctase_2"/>
</dbReference>
<dbReference type="EMBL" id="PVEM01000006">
    <property type="protein sequence ID" value="PTD06540.1"/>
    <property type="molecule type" value="Genomic_DNA"/>
</dbReference>
<name>A0A2T4GSQ2_FUSCU</name>
<dbReference type="PANTHER" id="PTHR48105">
    <property type="entry name" value="THIOREDOXIN REDUCTASE 1-RELATED-RELATED"/>
    <property type="match status" value="1"/>
</dbReference>